<feature type="transmembrane region" description="Helical" evidence="7">
    <location>
        <begin position="108"/>
        <end position="129"/>
    </location>
</feature>
<keyword evidence="6 7" id="KW-0472">Membrane</keyword>
<dbReference type="RefSeq" id="WP_264716154.1">
    <property type="nucleotide sequence ID" value="NZ_JAPDNT010000032.1"/>
</dbReference>
<dbReference type="Gene3D" id="1.20.1530.20">
    <property type="match status" value="1"/>
</dbReference>
<evidence type="ECO:0000256" key="5">
    <source>
        <dbReference type="ARBA" id="ARBA00023065"/>
    </source>
</evidence>
<evidence type="ECO:0000256" key="6">
    <source>
        <dbReference type="ARBA" id="ARBA00023136"/>
    </source>
</evidence>
<dbReference type="InterPro" id="IPR014729">
    <property type="entry name" value="Rossmann-like_a/b/a_fold"/>
</dbReference>
<feature type="transmembrane region" description="Helical" evidence="7">
    <location>
        <begin position="206"/>
        <end position="229"/>
    </location>
</feature>
<dbReference type="InterPro" id="IPR038770">
    <property type="entry name" value="Na+/solute_symporter_sf"/>
</dbReference>
<keyword evidence="2" id="KW-0813">Transport</keyword>
<dbReference type="GO" id="GO:0015297">
    <property type="term" value="F:antiporter activity"/>
    <property type="evidence" value="ECO:0007669"/>
    <property type="project" value="InterPro"/>
</dbReference>
<dbReference type="GO" id="GO:1902600">
    <property type="term" value="P:proton transmembrane transport"/>
    <property type="evidence" value="ECO:0007669"/>
    <property type="project" value="InterPro"/>
</dbReference>
<keyword evidence="3 7" id="KW-0812">Transmembrane</keyword>
<dbReference type="Gene3D" id="3.40.50.620">
    <property type="entry name" value="HUPs"/>
    <property type="match status" value="2"/>
</dbReference>
<keyword evidence="4 7" id="KW-1133">Transmembrane helix</keyword>
<sequence length="752" mass="79234">MSIPTSIKSLAGALLGCSLAIFIMAPATLAANEAHGQPSEVLFVAQIVLLLIVGRLLGEGMQRIGQPPIMGQLLGGILLGPSVLGALLPDIQRAIFPATGMQKGMLDAVSQLGILMLLLLTGMEIDLALIRKMRRAAASVSIAGISVPFLCGFLLGQFMPQAMLPRPEMRLITALFLGIALSISSVKIVAAVIREMNFMRRTIGQLIVASAIIDDTIGWIVIAVILGLAQRGSVELLPLSVSVIGTALFLAASLTIGQRVVSALIRWTNDSFVSELPVITTILVIMGAMALVTHAIGVHTVLGAFVAGILVGRSPILAEHIRDNLRGLIVALFMPIFFGVAGLTADLTVLRDPALLLFVGGLVLIASVGKFGGAFLGGALAGLSHREAFALACGMNARGSTEVIVATIGLSIGVLNETLYTTIVTMAFVTTMAMPPMLRWALARLPMTPEEHDRLAREALETKGFVANLERVLLGVDRSANGQFASRLAGLLSAWRPMPITVLELGPDHPAGAPPSGPVPPLETVVKNAAESALAPDEARAQRAADVTTRARDAAAEDAVAREARKGYDLLLIGVGRTTDPDGGFHKDVTRLAASFDGPLVVVEARAAHLEDPRAANVNILVPVSGTDASRRALEVALAFAKSGTAPITLLYVSGTPKHAASRHTFGSHDTYTEDAVLREAVSLADQYRIATRTVIRRNLPIDDAIAEQVKRGRHDLVVLGVRPRSVGRLFFGDVAADLLERSSSSLVFVAS</sequence>
<evidence type="ECO:0000256" key="7">
    <source>
        <dbReference type="SAM" id="Phobius"/>
    </source>
</evidence>
<evidence type="ECO:0000313" key="10">
    <source>
        <dbReference type="EMBL" id="MCW3477220.1"/>
    </source>
</evidence>
<feature type="transmembrane region" description="Helical" evidence="7">
    <location>
        <begin position="298"/>
        <end position="316"/>
    </location>
</feature>
<reference evidence="10" key="2">
    <citation type="submission" date="2022-10" db="EMBL/GenBank/DDBJ databases">
        <authorList>
            <person name="Trinh H.N."/>
        </authorList>
    </citation>
    <scope>NUCLEOTIDE SEQUENCE</scope>
    <source>
        <strain evidence="10">RN2-1</strain>
    </source>
</reference>
<comment type="subcellular location">
    <subcellularLocation>
        <location evidence="1">Membrane</location>
        <topology evidence="1">Multi-pass membrane protein</topology>
    </subcellularLocation>
</comment>
<dbReference type="InterPro" id="IPR050794">
    <property type="entry name" value="CPA2_transporter"/>
</dbReference>
<evidence type="ECO:0000256" key="4">
    <source>
        <dbReference type="ARBA" id="ARBA00022989"/>
    </source>
</evidence>
<feature type="transmembrane region" description="Helical" evidence="7">
    <location>
        <begin position="273"/>
        <end position="292"/>
    </location>
</feature>
<dbReference type="EMBL" id="JAPDNT010000032">
    <property type="protein sequence ID" value="MCW3477220.1"/>
    <property type="molecule type" value="Genomic_DNA"/>
</dbReference>
<dbReference type="Pfam" id="PF00999">
    <property type="entry name" value="Na_H_Exchanger"/>
    <property type="match status" value="1"/>
</dbReference>
<feature type="transmembrane region" description="Helical" evidence="7">
    <location>
        <begin position="40"/>
        <end position="57"/>
    </location>
</feature>
<feature type="transmembrane region" description="Helical" evidence="7">
    <location>
        <begin position="171"/>
        <end position="194"/>
    </location>
</feature>
<dbReference type="InterPro" id="IPR006153">
    <property type="entry name" value="Cation/H_exchanger_TM"/>
</dbReference>
<dbReference type="CDD" id="cd00293">
    <property type="entry name" value="USP-like"/>
    <property type="match status" value="1"/>
</dbReference>
<feature type="domain" description="UspA" evidence="8">
    <location>
        <begin position="619"/>
        <end position="750"/>
    </location>
</feature>
<accession>A0AA41YVJ8</accession>
<evidence type="ECO:0000256" key="3">
    <source>
        <dbReference type="ARBA" id="ARBA00022692"/>
    </source>
</evidence>
<feature type="transmembrane region" description="Helical" evidence="7">
    <location>
        <begin position="69"/>
        <end position="88"/>
    </location>
</feature>
<evidence type="ECO:0000256" key="2">
    <source>
        <dbReference type="ARBA" id="ARBA00022448"/>
    </source>
</evidence>
<dbReference type="Proteomes" id="UP001165679">
    <property type="component" value="Unassembled WGS sequence"/>
</dbReference>
<evidence type="ECO:0000259" key="9">
    <source>
        <dbReference type="Pfam" id="PF00999"/>
    </source>
</evidence>
<feature type="transmembrane region" description="Helical" evidence="7">
    <location>
        <begin position="241"/>
        <end position="261"/>
    </location>
</feature>
<reference evidence="10" key="1">
    <citation type="submission" date="2022-09" db="EMBL/GenBank/DDBJ databases">
        <title>Rhodovastum sp. nov. RN2-1 isolated from soil in Seongnam, South Korea.</title>
        <authorList>
            <person name="Le N.T."/>
        </authorList>
    </citation>
    <scope>NUCLEOTIDE SEQUENCE</scope>
    <source>
        <strain evidence="10">RN2-1</strain>
    </source>
</reference>
<dbReference type="SUPFAM" id="SSF52402">
    <property type="entry name" value="Adenine nucleotide alpha hydrolases-like"/>
    <property type="match status" value="2"/>
</dbReference>
<feature type="transmembrane region" description="Helical" evidence="7">
    <location>
        <begin position="328"/>
        <end position="349"/>
    </location>
</feature>
<dbReference type="PANTHER" id="PTHR32468:SF0">
    <property type="entry name" value="K(+)_H(+) ANTIPORTER 1"/>
    <property type="match status" value="1"/>
</dbReference>
<comment type="caution">
    <text evidence="10">The sequence shown here is derived from an EMBL/GenBank/DDBJ whole genome shotgun (WGS) entry which is preliminary data.</text>
</comment>
<organism evidence="10 11">
    <name type="scientific">Limobrevibacterium gyesilva</name>
    <dbReference type="NCBI Taxonomy" id="2991712"/>
    <lineage>
        <taxon>Bacteria</taxon>
        <taxon>Pseudomonadati</taxon>
        <taxon>Pseudomonadota</taxon>
        <taxon>Alphaproteobacteria</taxon>
        <taxon>Acetobacterales</taxon>
        <taxon>Acetobacteraceae</taxon>
        <taxon>Limobrevibacterium</taxon>
    </lineage>
</organism>
<evidence type="ECO:0000259" key="8">
    <source>
        <dbReference type="Pfam" id="PF00582"/>
    </source>
</evidence>
<dbReference type="PANTHER" id="PTHR32468">
    <property type="entry name" value="CATION/H + ANTIPORTER"/>
    <property type="match status" value="1"/>
</dbReference>
<feature type="transmembrane region" description="Helical" evidence="7">
    <location>
        <begin position="136"/>
        <end position="159"/>
    </location>
</feature>
<name>A0AA41YVJ8_9PROT</name>
<proteinExistence type="predicted"/>
<protein>
    <submittedName>
        <fullName evidence="10">Cation:proton antiporter</fullName>
    </submittedName>
</protein>
<evidence type="ECO:0000313" key="11">
    <source>
        <dbReference type="Proteomes" id="UP001165679"/>
    </source>
</evidence>
<feature type="transmembrane region" description="Helical" evidence="7">
    <location>
        <begin position="355"/>
        <end position="376"/>
    </location>
</feature>
<keyword evidence="11" id="KW-1185">Reference proteome</keyword>
<dbReference type="InterPro" id="IPR006016">
    <property type="entry name" value="UspA"/>
</dbReference>
<dbReference type="Pfam" id="PF00582">
    <property type="entry name" value="Usp"/>
    <property type="match status" value="1"/>
</dbReference>
<dbReference type="GO" id="GO:0016020">
    <property type="term" value="C:membrane"/>
    <property type="evidence" value="ECO:0007669"/>
    <property type="project" value="UniProtKB-SubCell"/>
</dbReference>
<evidence type="ECO:0000256" key="1">
    <source>
        <dbReference type="ARBA" id="ARBA00004141"/>
    </source>
</evidence>
<feature type="domain" description="Cation/H+ exchanger transmembrane" evidence="9">
    <location>
        <begin position="51"/>
        <end position="442"/>
    </location>
</feature>
<gene>
    <name evidence="10" type="ORF">OL599_21845</name>
</gene>
<keyword evidence="5" id="KW-0406">Ion transport</keyword>
<dbReference type="AlphaFoldDB" id="A0AA41YVJ8"/>